<evidence type="ECO:0000256" key="7">
    <source>
        <dbReference type="PIRSR" id="PIRSR006809-1"/>
    </source>
</evidence>
<organism evidence="11 12">
    <name type="scientific">Acetatifactor muris</name>
    <dbReference type="NCBI Taxonomy" id="879566"/>
    <lineage>
        <taxon>Bacteria</taxon>
        <taxon>Bacillati</taxon>
        <taxon>Bacillota</taxon>
        <taxon>Clostridia</taxon>
        <taxon>Lachnospirales</taxon>
        <taxon>Lachnospiraceae</taxon>
        <taxon>Acetatifactor</taxon>
    </lineage>
</organism>
<dbReference type="InterPro" id="IPR030394">
    <property type="entry name" value="G_HFLX_dom"/>
</dbReference>
<keyword evidence="12" id="KW-1185">Reference proteome</keyword>
<reference evidence="11 12" key="1">
    <citation type="submission" date="2018-01" db="EMBL/GenBank/DDBJ databases">
        <authorList>
            <person name="Gaut B.S."/>
            <person name="Morton B.R."/>
            <person name="Clegg M.T."/>
            <person name="Duvall M.R."/>
        </authorList>
    </citation>
    <scope>NUCLEOTIDE SEQUENCE [LARGE SCALE GENOMIC DNA]</scope>
    <source>
        <strain evidence="11">GP69</strain>
    </source>
</reference>
<dbReference type="PANTHER" id="PTHR10229">
    <property type="entry name" value="GTP-BINDING PROTEIN HFLX"/>
    <property type="match status" value="1"/>
</dbReference>
<feature type="binding site" evidence="7">
    <location>
        <begin position="247"/>
        <end position="251"/>
    </location>
    <ligand>
        <name>GTP</name>
        <dbReference type="ChEBI" id="CHEBI:37565"/>
    </ligand>
</feature>
<dbReference type="PANTHER" id="PTHR10229:SF4">
    <property type="entry name" value="GTPASE HFLX"/>
    <property type="match status" value="1"/>
</dbReference>
<dbReference type="InterPro" id="IPR042108">
    <property type="entry name" value="GTPase_HflX_N_sf"/>
</dbReference>
<feature type="domain" description="Hflx-type G" evidence="10">
    <location>
        <begin position="209"/>
        <end position="356"/>
    </location>
</feature>
<dbReference type="Pfam" id="PF13167">
    <property type="entry name" value="GTP-bdg_N"/>
    <property type="match status" value="1"/>
</dbReference>
<dbReference type="Gene3D" id="3.40.50.11060">
    <property type="entry name" value="GTPase HflX, N-terminal domain"/>
    <property type="match status" value="1"/>
</dbReference>
<comment type="subcellular location">
    <subcellularLocation>
        <location evidence="6">Cytoplasm</location>
    </subcellularLocation>
    <text evidence="6">May associate with membranes.</text>
</comment>
<gene>
    <name evidence="6 11" type="primary">hflX</name>
    <name evidence="11" type="ORF">AMURIS_04554</name>
</gene>
<sequence>MQKTLYSIGAEEINDTKVLLVGLDTGEDSEFEHSMEELKSLAEAADKKVTGIIVQHMGKVNQAFYIGSGKVEEVREYASQCEAEEIIFDNALSPGQVKNLGRALKLPILDRTNLILDIFALRARTREARLQVETARLQYILPRLVGMRENLSRQGGTGGSLSNKGAGETKLELDRRKIEHRISELKKELEEISRTRETMRKKRSRSRIPKVALVGYTNAGKSTIMNQLVNRYGESRDKTVLEKDMLFATLDTNVRCIRADGEGKQGENKPFFLADTVGFINNLPHDLVKAFRSTLEEIKYADLLIHVVDFSDEHYRQQMKVTDETLKELGAGGIPRITVYNKADKSDLEGIPRRRDRELYMAASLGCGTEELVGLIGECVYADRVETEMLLPYDKGNVVSYFMDNATILEQEYREEGVRLRVSCHKNDADKYCEYCACL</sequence>
<dbReference type="Proteomes" id="UP000236311">
    <property type="component" value="Unassembled WGS sequence"/>
</dbReference>
<protein>
    <recommendedName>
        <fullName evidence="6">GTPase HflX</fullName>
    </recommendedName>
    <alternativeName>
        <fullName evidence="6">GTP-binding protein HflX</fullName>
    </alternativeName>
</protein>
<dbReference type="GO" id="GO:0005737">
    <property type="term" value="C:cytoplasm"/>
    <property type="evidence" value="ECO:0007669"/>
    <property type="project" value="UniProtKB-SubCell"/>
</dbReference>
<keyword evidence="2 8" id="KW-0479">Metal-binding</keyword>
<dbReference type="GO" id="GO:0005525">
    <property type="term" value="F:GTP binding"/>
    <property type="evidence" value="ECO:0007669"/>
    <property type="project" value="UniProtKB-UniRule"/>
</dbReference>
<feature type="binding site" evidence="8">
    <location>
        <position position="249"/>
    </location>
    <ligand>
        <name>Mg(2+)</name>
        <dbReference type="ChEBI" id="CHEBI:18420"/>
    </ligand>
</feature>
<keyword evidence="5 6" id="KW-0342">GTP-binding</keyword>
<evidence type="ECO:0000256" key="2">
    <source>
        <dbReference type="ARBA" id="ARBA00022723"/>
    </source>
</evidence>
<evidence type="ECO:0000256" key="8">
    <source>
        <dbReference type="PIRSR" id="PIRSR006809-2"/>
    </source>
</evidence>
<dbReference type="GO" id="GO:0043022">
    <property type="term" value="F:ribosome binding"/>
    <property type="evidence" value="ECO:0007669"/>
    <property type="project" value="TreeGrafter"/>
</dbReference>
<evidence type="ECO:0000256" key="5">
    <source>
        <dbReference type="ARBA" id="ARBA00023134"/>
    </source>
</evidence>
<proteinExistence type="inferred from homology"/>
<keyword evidence="3 6" id="KW-0547">Nucleotide-binding</keyword>
<dbReference type="InterPro" id="IPR032305">
    <property type="entry name" value="GTP-bd_M"/>
</dbReference>
<comment type="similarity">
    <text evidence="6">Belongs to the TRAFAC class OBG-HflX-like GTPase superfamily. HflX GTPase family.</text>
</comment>
<keyword evidence="9" id="KW-0175">Coiled coil</keyword>
<evidence type="ECO:0000313" key="11">
    <source>
        <dbReference type="EMBL" id="SOY31806.1"/>
    </source>
</evidence>
<evidence type="ECO:0000256" key="6">
    <source>
        <dbReference type="HAMAP-Rule" id="MF_00900"/>
    </source>
</evidence>
<keyword evidence="1 6" id="KW-0963">Cytoplasm</keyword>
<dbReference type="PROSITE" id="PS51705">
    <property type="entry name" value="G_HFLX"/>
    <property type="match status" value="1"/>
</dbReference>
<dbReference type="Pfam" id="PF01926">
    <property type="entry name" value="MMR_HSR1"/>
    <property type="match status" value="1"/>
</dbReference>
<evidence type="ECO:0000256" key="4">
    <source>
        <dbReference type="ARBA" id="ARBA00022842"/>
    </source>
</evidence>
<dbReference type="InterPro" id="IPR006073">
    <property type="entry name" value="GTP-bd"/>
</dbReference>
<evidence type="ECO:0000256" key="3">
    <source>
        <dbReference type="ARBA" id="ARBA00022741"/>
    </source>
</evidence>
<evidence type="ECO:0000313" key="12">
    <source>
        <dbReference type="Proteomes" id="UP000236311"/>
    </source>
</evidence>
<dbReference type="InterPro" id="IPR025121">
    <property type="entry name" value="GTPase_HflX_N"/>
</dbReference>
<feature type="coiled-coil region" evidence="9">
    <location>
        <begin position="168"/>
        <end position="205"/>
    </location>
</feature>
<dbReference type="GO" id="GO:0003924">
    <property type="term" value="F:GTPase activity"/>
    <property type="evidence" value="ECO:0007669"/>
    <property type="project" value="UniProtKB-UniRule"/>
</dbReference>
<dbReference type="CDD" id="cd01878">
    <property type="entry name" value="HflX"/>
    <property type="match status" value="1"/>
</dbReference>
<dbReference type="GO" id="GO:0046872">
    <property type="term" value="F:metal ion binding"/>
    <property type="evidence" value="ECO:0007669"/>
    <property type="project" value="UniProtKB-KW"/>
</dbReference>
<dbReference type="Gene3D" id="6.10.250.2860">
    <property type="match status" value="1"/>
</dbReference>
<dbReference type="FunFam" id="3.40.50.11060:FF:000001">
    <property type="entry name" value="GTPase HflX"/>
    <property type="match status" value="1"/>
</dbReference>
<dbReference type="Pfam" id="PF16360">
    <property type="entry name" value="GTP-bdg_M"/>
    <property type="match status" value="1"/>
</dbReference>
<evidence type="ECO:0000259" key="10">
    <source>
        <dbReference type="PROSITE" id="PS51705"/>
    </source>
</evidence>
<dbReference type="HAMAP" id="MF_00900">
    <property type="entry name" value="GTPase_HflX"/>
    <property type="match status" value="1"/>
</dbReference>
<dbReference type="InterPro" id="IPR027417">
    <property type="entry name" value="P-loop_NTPase"/>
</dbReference>
<accession>A0A2K4ZN08</accession>
<dbReference type="Gene3D" id="3.40.50.300">
    <property type="entry name" value="P-loop containing nucleotide triphosphate hydrolases"/>
    <property type="match status" value="1"/>
</dbReference>
<feature type="binding site" evidence="7">
    <location>
        <begin position="215"/>
        <end position="222"/>
    </location>
    <ligand>
        <name>GTP</name>
        <dbReference type="ChEBI" id="CHEBI:37565"/>
    </ligand>
</feature>
<dbReference type="PIRSF" id="PIRSF006809">
    <property type="entry name" value="GTP-binding_hflX_prd"/>
    <property type="match status" value="1"/>
</dbReference>
<comment type="cofactor">
    <cofactor evidence="8">
        <name>Mg(2+)</name>
        <dbReference type="ChEBI" id="CHEBI:18420"/>
    </cofactor>
</comment>
<keyword evidence="4 8" id="KW-0460">Magnesium</keyword>
<name>A0A2K4ZN08_9FIRM</name>
<dbReference type="OrthoDB" id="9812272at2"/>
<evidence type="ECO:0000256" key="1">
    <source>
        <dbReference type="ARBA" id="ARBA00022490"/>
    </source>
</evidence>
<evidence type="ECO:0000256" key="9">
    <source>
        <dbReference type="SAM" id="Coils"/>
    </source>
</evidence>
<feature type="binding site" evidence="7">
    <location>
        <begin position="275"/>
        <end position="278"/>
    </location>
    <ligand>
        <name>GTP</name>
        <dbReference type="ChEBI" id="CHEBI:37565"/>
    </ligand>
</feature>
<dbReference type="NCBIfam" id="TIGR03156">
    <property type="entry name" value="GTP_HflX"/>
    <property type="match status" value="1"/>
</dbReference>
<dbReference type="InterPro" id="IPR016496">
    <property type="entry name" value="GTPase_HflX"/>
</dbReference>
<dbReference type="SUPFAM" id="SSF52540">
    <property type="entry name" value="P-loop containing nucleoside triphosphate hydrolases"/>
    <property type="match status" value="1"/>
</dbReference>
<feature type="binding site" evidence="7">
    <location>
        <begin position="341"/>
        <end position="344"/>
    </location>
    <ligand>
        <name>GTP</name>
        <dbReference type="ChEBI" id="CHEBI:37565"/>
    </ligand>
</feature>
<dbReference type="RefSeq" id="WP_103241784.1">
    <property type="nucleotide sequence ID" value="NZ_CANRXC010000068.1"/>
</dbReference>
<dbReference type="EMBL" id="OFSM01000032">
    <property type="protein sequence ID" value="SOY31806.1"/>
    <property type="molecule type" value="Genomic_DNA"/>
</dbReference>
<dbReference type="AlphaFoldDB" id="A0A2K4ZN08"/>
<comment type="function">
    <text evidence="6">GTPase that associates with the 50S ribosomal subunit and may have a role during protein synthesis or ribosome biogenesis.</text>
</comment>
<comment type="subunit">
    <text evidence="6">Monomer. Associates with the 50S ribosomal subunit.</text>
</comment>
<feature type="binding site" evidence="8">
    <location>
        <position position="222"/>
    </location>
    <ligand>
        <name>Mg(2+)</name>
        <dbReference type="ChEBI" id="CHEBI:18420"/>
    </ligand>
</feature>
<dbReference type="PRINTS" id="PR00326">
    <property type="entry name" value="GTP1OBG"/>
</dbReference>